<organism evidence="2 3">
    <name type="scientific">Devosia sediminis</name>
    <dbReference type="NCBI Taxonomy" id="2798801"/>
    <lineage>
        <taxon>Bacteria</taxon>
        <taxon>Pseudomonadati</taxon>
        <taxon>Pseudomonadota</taxon>
        <taxon>Alphaproteobacteria</taxon>
        <taxon>Hyphomicrobiales</taxon>
        <taxon>Devosiaceae</taxon>
        <taxon>Devosia</taxon>
    </lineage>
</organism>
<keyword evidence="3" id="KW-1185">Reference proteome</keyword>
<gene>
    <name evidence="2" type="ORF">JEQ47_04695</name>
</gene>
<evidence type="ECO:0000313" key="2">
    <source>
        <dbReference type="EMBL" id="MBJ3784014.1"/>
    </source>
</evidence>
<accession>A0A934INK0</accession>
<protein>
    <submittedName>
        <fullName evidence="2">Uncharacterized protein</fullName>
    </submittedName>
</protein>
<feature type="transmembrane region" description="Helical" evidence="1">
    <location>
        <begin position="51"/>
        <end position="71"/>
    </location>
</feature>
<feature type="transmembrane region" description="Helical" evidence="1">
    <location>
        <begin position="12"/>
        <end position="31"/>
    </location>
</feature>
<dbReference type="EMBL" id="JAEKMH010000001">
    <property type="protein sequence ID" value="MBJ3784014.1"/>
    <property type="molecule type" value="Genomic_DNA"/>
</dbReference>
<sequence>MTWLDIGKTSVFMLVAFAVDIVLWTLVGLVVGRIGKRWWPTRFPDIRTTMFVFCVIGIMVTMLTFPFWRIYPH</sequence>
<name>A0A934INK0_9HYPH</name>
<comment type="caution">
    <text evidence="2">The sequence shown here is derived from an EMBL/GenBank/DDBJ whole genome shotgun (WGS) entry which is preliminary data.</text>
</comment>
<dbReference type="Proteomes" id="UP000602124">
    <property type="component" value="Unassembled WGS sequence"/>
</dbReference>
<reference evidence="2" key="1">
    <citation type="submission" date="2020-12" db="EMBL/GenBank/DDBJ databases">
        <title>Devosia sp. MSA67 isolated from Mo River.</title>
        <authorList>
            <person name="Ma F."/>
            <person name="Zi Z."/>
        </authorList>
    </citation>
    <scope>NUCLEOTIDE SEQUENCE</scope>
    <source>
        <strain evidence="2">MSA67</strain>
    </source>
</reference>
<evidence type="ECO:0000313" key="3">
    <source>
        <dbReference type="Proteomes" id="UP000602124"/>
    </source>
</evidence>
<proteinExistence type="predicted"/>
<keyword evidence="1" id="KW-0812">Transmembrane</keyword>
<evidence type="ECO:0000256" key="1">
    <source>
        <dbReference type="SAM" id="Phobius"/>
    </source>
</evidence>
<keyword evidence="1" id="KW-1133">Transmembrane helix</keyword>
<dbReference type="RefSeq" id="WP_198875219.1">
    <property type="nucleotide sequence ID" value="NZ_JAEKMH010000001.1"/>
</dbReference>
<dbReference type="AlphaFoldDB" id="A0A934INK0"/>
<keyword evidence="1" id="KW-0472">Membrane</keyword>